<dbReference type="EMBL" id="DF973776">
    <property type="protein sequence ID" value="GAU39746.1"/>
    <property type="molecule type" value="Genomic_DNA"/>
</dbReference>
<keyword evidence="1" id="KW-0472">Membrane</keyword>
<accession>A0A2Z6N7E6</accession>
<keyword evidence="3" id="KW-1185">Reference proteome</keyword>
<organism evidence="2 3">
    <name type="scientific">Trifolium subterraneum</name>
    <name type="common">Subterranean clover</name>
    <dbReference type="NCBI Taxonomy" id="3900"/>
    <lineage>
        <taxon>Eukaryota</taxon>
        <taxon>Viridiplantae</taxon>
        <taxon>Streptophyta</taxon>
        <taxon>Embryophyta</taxon>
        <taxon>Tracheophyta</taxon>
        <taxon>Spermatophyta</taxon>
        <taxon>Magnoliopsida</taxon>
        <taxon>eudicotyledons</taxon>
        <taxon>Gunneridae</taxon>
        <taxon>Pentapetalae</taxon>
        <taxon>rosids</taxon>
        <taxon>fabids</taxon>
        <taxon>Fabales</taxon>
        <taxon>Fabaceae</taxon>
        <taxon>Papilionoideae</taxon>
        <taxon>50 kb inversion clade</taxon>
        <taxon>NPAAA clade</taxon>
        <taxon>Hologalegina</taxon>
        <taxon>IRL clade</taxon>
        <taxon>Trifolieae</taxon>
        <taxon>Trifolium</taxon>
    </lineage>
</organism>
<feature type="transmembrane region" description="Helical" evidence="1">
    <location>
        <begin position="56"/>
        <end position="81"/>
    </location>
</feature>
<evidence type="ECO:0000313" key="2">
    <source>
        <dbReference type="EMBL" id="GAU39746.1"/>
    </source>
</evidence>
<gene>
    <name evidence="2" type="ORF">TSUD_219890</name>
</gene>
<evidence type="ECO:0000313" key="3">
    <source>
        <dbReference type="Proteomes" id="UP000242715"/>
    </source>
</evidence>
<reference evidence="3" key="1">
    <citation type="journal article" date="2017" name="Front. Plant Sci.">
        <title>Climate Clever Clovers: New Paradigm to Reduce the Environmental Footprint of Ruminants by Breeding Low Methanogenic Forages Utilizing Haplotype Variation.</title>
        <authorList>
            <person name="Kaur P."/>
            <person name="Appels R."/>
            <person name="Bayer P.E."/>
            <person name="Keeble-Gagnere G."/>
            <person name="Wang J."/>
            <person name="Hirakawa H."/>
            <person name="Shirasawa K."/>
            <person name="Vercoe P."/>
            <person name="Stefanova K."/>
            <person name="Durmic Z."/>
            <person name="Nichols P."/>
            <person name="Revell C."/>
            <person name="Isobe S.N."/>
            <person name="Edwards D."/>
            <person name="Erskine W."/>
        </authorList>
    </citation>
    <scope>NUCLEOTIDE SEQUENCE [LARGE SCALE GENOMIC DNA]</scope>
    <source>
        <strain evidence="3">cv. Daliak</strain>
    </source>
</reference>
<keyword evidence="1" id="KW-0812">Transmembrane</keyword>
<sequence>MSGTDSDPVISPSLTDAEIARFIALIDAERLRSYNITKDEISRIAALYHPDLFNPAILTALGIFISSMCLYFAGGFLYLIYENLKGILTFAYNAAQGLKDIAETYFAETYTVFRQESQPMAVTGWAVVAHFSS</sequence>
<keyword evidence="1" id="KW-1133">Transmembrane helix</keyword>
<evidence type="ECO:0000256" key="1">
    <source>
        <dbReference type="SAM" id="Phobius"/>
    </source>
</evidence>
<dbReference type="AlphaFoldDB" id="A0A2Z6N7E6"/>
<name>A0A2Z6N7E6_TRISU</name>
<protein>
    <submittedName>
        <fullName evidence="2">Uncharacterized protein</fullName>
    </submittedName>
</protein>
<dbReference type="Proteomes" id="UP000242715">
    <property type="component" value="Unassembled WGS sequence"/>
</dbReference>
<proteinExistence type="predicted"/>